<evidence type="ECO:0000256" key="4">
    <source>
        <dbReference type="PROSITE-ProRule" id="PRU00339"/>
    </source>
</evidence>
<evidence type="ECO:0000256" key="3">
    <source>
        <dbReference type="ARBA" id="ARBA00022927"/>
    </source>
</evidence>
<evidence type="ECO:0000313" key="5">
    <source>
        <dbReference type="EMBL" id="KAK8899912.1"/>
    </source>
</evidence>
<dbReference type="SUPFAM" id="SSF48452">
    <property type="entry name" value="TPR-like"/>
    <property type="match status" value="1"/>
</dbReference>
<organism evidence="5 6">
    <name type="scientific">Tritrichomonas musculus</name>
    <dbReference type="NCBI Taxonomy" id="1915356"/>
    <lineage>
        <taxon>Eukaryota</taxon>
        <taxon>Metamonada</taxon>
        <taxon>Parabasalia</taxon>
        <taxon>Tritrichomonadida</taxon>
        <taxon>Tritrichomonadidae</taxon>
        <taxon>Tritrichomonas</taxon>
    </lineage>
</organism>
<name>A0ABR2LAW6_9EUKA</name>
<dbReference type="InterPro" id="IPR019734">
    <property type="entry name" value="TPR_rpt"/>
</dbReference>
<dbReference type="PROSITE" id="PS50005">
    <property type="entry name" value="TPR"/>
    <property type="match status" value="1"/>
</dbReference>
<feature type="repeat" description="TPR" evidence="4">
    <location>
        <begin position="154"/>
        <end position="187"/>
    </location>
</feature>
<accession>A0ABR2LAW6</accession>
<evidence type="ECO:0000313" key="6">
    <source>
        <dbReference type="Proteomes" id="UP001470230"/>
    </source>
</evidence>
<dbReference type="Pfam" id="PF14938">
    <property type="entry name" value="SNAP"/>
    <property type="match status" value="1"/>
</dbReference>
<dbReference type="PANTHER" id="PTHR13768:SF8">
    <property type="entry name" value="ALPHA-SOLUBLE NSF ATTACHMENT PROTEIN"/>
    <property type="match status" value="1"/>
</dbReference>
<keyword evidence="3" id="KW-0653">Protein transport</keyword>
<reference evidence="5 6" key="1">
    <citation type="submission" date="2024-04" db="EMBL/GenBank/DDBJ databases">
        <title>Tritrichomonas musculus Genome.</title>
        <authorList>
            <person name="Alves-Ferreira E."/>
            <person name="Grigg M."/>
            <person name="Lorenzi H."/>
            <person name="Galac M."/>
        </authorList>
    </citation>
    <scope>NUCLEOTIDE SEQUENCE [LARGE SCALE GENOMIC DNA]</scope>
    <source>
        <strain evidence="5 6">EAF2021</strain>
    </source>
</reference>
<evidence type="ECO:0000256" key="2">
    <source>
        <dbReference type="ARBA" id="ARBA00022448"/>
    </source>
</evidence>
<keyword evidence="6" id="KW-1185">Reference proteome</keyword>
<protein>
    <submittedName>
        <fullName evidence="5">Vesicular-fusion protein S17</fullName>
    </submittedName>
</protein>
<dbReference type="Proteomes" id="UP001470230">
    <property type="component" value="Unassembled WGS sequence"/>
</dbReference>
<keyword evidence="4" id="KW-0802">TPR repeat</keyword>
<dbReference type="PRINTS" id="PR00448">
    <property type="entry name" value="NSFATTACHMNT"/>
</dbReference>
<comment type="caution">
    <text evidence="5">The sequence shown here is derived from an EMBL/GenBank/DDBJ whole genome shotgun (WGS) entry which is preliminary data.</text>
</comment>
<dbReference type="EMBL" id="JAPFFF010000001">
    <property type="protein sequence ID" value="KAK8899912.1"/>
    <property type="molecule type" value="Genomic_DNA"/>
</dbReference>
<keyword evidence="2" id="KW-0813">Transport</keyword>
<dbReference type="InterPro" id="IPR000744">
    <property type="entry name" value="NSF_attach"/>
</dbReference>
<comment type="similarity">
    <text evidence="1">Belongs to the SNAP family.</text>
</comment>
<sequence>MSRSDQLKAEGEALLQKKSFFGKNKNILQAADKFKQAGNSYKIDRNWAQAGECHMKSAQLLLQHKETPAAIDEAIEAGRCFEKDPTLTDKTVEAYKFASTQLKENPRKQYDAGECLISAGNALLTTNRVDEGMELLEQAIAIFQDTSDSSASVAKNFERLGDLLTEKKQYNKAVEFYQKVVDIRLSNQVTQGSAPGVFFKAMLAYLQLNDIIGARKMLDEFIRKNPVFRNDFHNKFLQDLLNNLDAHDAKGFNDTVSTFQRQKSVDKWTKDRIEGLRQFVGEAGEDNEGIL</sequence>
<evidence type="ECO:0000256" key="1">
    <source>
        <dbReference type="ARBA" id="ARBA00010050"/>
    </source>
</evidence>
<gene>
    <name evidence="5" type="ORF">M9Y10_002235</name>
</gene>
<dbReference type="PANTHER" id="PTHR13768">
    <property type="entry name" value="SOLUBLE NSF ATTACHMENT PROTEIN SNAP"/>
    <property type="match status" value="1"/>
</dbReference>
<dbReference type="InterPro" id="IPR011990">
    <property type="entry name" value="TPR-like_helical_dom_sf"/>
</dbReference>
<dbReference type="Gene3D" id="1.25.40.10">
    <property type="entry name" value="Tetratricopeptide repeat domain"/>
    <property type="match status" value="1"/>
</dbReference>
<proteinExistence type="inferred from homology"/>